<keyword evidence="3" id="KW-1003">Cell membrane</keyword>
<feature type="transmembrane region" description="Helical" evidence="7">
    <location>
        <begin position="399"/>
        <end position="423"/>
    </location>
</feature>
<keyword evidence="4 7" id="KW-0812">Transmembrane</keyword>
<evidence type="ECO:0000313" key="9">
    <source>
        <dbReference type="EMBL" id="RID97665.1"/>
    </source>
</evidence>
<dbReference type="Gene3D" id="1.20.1720.10">
    <property type="entry name" value="Multidrug resistance protein D"/>
    <property type="match status" value="1"/>
</dbReference>
<reference evidence="9 10" key="1">
    <citation type="submission" date="2018-09" db="EMBL/GenBank/DDBJ databases">
        <title>Draft genome of Simplicispira sp. NY-02.</title>
        <authorList>
            <person name="Im W.T."/>
        </authorList>
    </citation>
    <scope>NUCLEOTIDE SEQUENCE [LARGE SCALE GENOMIC DNA]</scope>
    <source>
        <strain evidence="9 10">NY-02</strain>
    </source>
</reference>
<keyword evidence="5 7" id="KW-1133">Transmembrane helix</keyword>
<feature type="domain" description="Major facilitator superfamily (MFS) profile" evidence="8">
    <location>
        <begin position="16"/>
        <end position="471"/>
    </location>
</feature>
<proteinExistence type="predicted"/>
<evidence type="ECO:0000259" key="8">
    <source>
        <dbReference type="PROSITE" id="PS50850"/>
    </source>
</evidence>
<feature type="transmembrane region" description="Helical" evidence="7">
    <location>
        <begin position="362"/>
        <end position="387"/>
    </location>
</feature>
<keyword evidence="2" id="KW-0813">Transport</keyword>
<feature type="transmembrane region" description="Helical" evidence="7">
    <location>
        <begin position="144"/>
        <end position="163"/>
    </location>
</feature>
<dbReference type="AlphaFoldDB" id="A0A398C3Q1"/>
<evidence type="ECO:0000256" key="6">
    <source>
        <dbReference type="ARBA" id="ARBA00023136"/>
    </source>
</evidence>
<name>A0A398C3Q1_9BURK</name>
<feature type="transmembrane region" description="Helical" evidence="7">
    <location>
        <begin position="111"/>
        <end position="132"/>
    </location>
</feature>
<feature type="transmembrane region" description="Helical" evidence="7">
    <location>
        <begin position="338"/>
        <end position="356"/>
    </location>
</feature>
<dbReference type="GO" id="GO:0005886">
    <property type="term" value="C:plasma membrane"/>
    <property type="evidence" value="ECO:0007669"/>
    <property type="project" value="UniProtKB-SubCell"/>
</dbReference>
<feature type="transmembrane region" description="Helical" evidence="7">
    <location>
        <begin position="235"/>
        <end position="252"/>
    </location>
</feature>
<dbReference type="PANTHER" id="PTHR42718">
    <property type="entry name" value="MAJOR FACILITATOR SUPERFAMILY MULTIDRUG TRANSPORTER MFSC"/>
    <property type="match status" value="1"/>
</dbReference>
<evidence type="ECO:0000256" key="7">
    <source>
        <dbReference type="SAM" id="Phobius"/>
    </source>
</evidence>
<evidence type="ECO:0000256" key="5">
    <source>
        <dbReference type="ARBA" id="ARBA00022989"/>
    </source>
</evidence>
<comment type="caution">
    <text evidence="9">The sequence shown here is derived from an EMBL/GenBank/DDBJ whole genome shotgun (WGS) entry which is preliminary data.</text>
</comment>
<accession>A0A398C3Q1</accession>
<feature type="transmembrane region" description="Helical" evidence="7">
    <location>
        <begin position="50"/>
        <end position="70"/>
    </location>
</feature>
<dbReference type="EMBL" id="QXJC01000005">
    <property type="protein sequence ID" value="RID97665.1"/>
    <property type="molecule type" value="Genomic_DNA"/>
</dbReference>
<dbReference type="Gene3D" id="1.20.1250.20">
    <property type="entry name" value="MFS general substrate transporter like domains"/>
    <property type="match status" value="1"/>
</dbReference>
<evidence type="ECO:0000313" key="10">
    <source>
        <dbReference type="Proteomes" id="UP000266302"/>
    </source>
</evidence>
<keyword evidence="10" id="KW-1185">Reference proteome</keyword>
<dbReference type="InterPro" id="IPR004638">
    <property type="entry name" value="EmrB-like"/>
</dbReference>
<dbReference type="SUPFAM" id="SSF103473">
    <property type="entry name" value="MFS general substrate transporter"/>
    <property type="match status" value="1"/>
</dbReference>
<comment type="subcellular location">
    <subcellularLocation>
        <location evidence="1">Cell membrane</location>
        <topology evidence="1">Multi-pass membrane protein</topology>
    </subcellularLocation>
</comment>
<feature type="transmembrane region" description="Helical" evidence="7">
    <location>
        <begin position="16"/>
        <end position="38"/>
    </location>
</feature>
<dbReference type="InterPro" id="IPR036259">
    <property type="entry name" value="MFS_trans_sf"/>
</dbReference>
<evidence type="ECO:0000256" key="1">
    <source>
        <dbReference type="ARBA" id="ARBA00004651"/>
    </source>
</evidence>
<dbReference type="OrthoDB" id="9807274at2"/>
<feature type="transmembrane region" description="Helical" evidence="7">
    <location>
        <begin position="203"/>
        <end position="223"/>
    </location>
</feature>
<evidence type="ECO:0000256" key="4">
    <source>
        <dbReference type="ARBA" id="ARBA00022692"/>
    </source>
</evidence>
<feature type="transmembrane region" description="Helical" evidence="7">
    <location>
        <begin position="273"/>
        <end position="296"/>
    </location>
</feature>
<dbReference type="PANTHER" id="PTHR42718:SF46">
    <property type="entry name" value="BLR6921 PROTEIN"/>
    <property type="match status" value="1"/>
</dbReference>
<dbReference type="InterPro" id="IPR020846">
    <property type="entry name" value="MFS_dom"/>
</dbReference>
<organism evidence="9 10">
    <name type="scientific">Simplicispira hankyongi</name>
    <dbReference type="NCBI Taxonomy" id="2315688"/>
    <lineage>
        <taxon>Bacteria</taxon>
        <taxon>Pseudomonadati</taxon>
        <taxon>Pseudomonadota</taxon>
        <taxon>Betaproteobacteria</taxon>
        <taxon>Burkholderiales</taxon>
        <taxon>Comamonadaceae</taxon>
        <taxon>Simplicispira</taxon>
    </lineage>
</organism>
<feature type="transmembrane region" description="Helical" evidence="7">
    <location>
        <begin position="308"/>
        <end position="331"/>
    </location>
</feature>
<feature type="transmembrane region" description="Helical" evidence="7">
    <location>
        <begin position="82"/>
        <end position="105"/>
    </location>
</feature>
<evidence type="ECO:0000256" key="2">
    <source>
        <dbReference type="ARBA" id="ARBA00022448"/>
    </source>
</evidence>
<dbReference type="NCBIfam" id="TIGR00711">
    <property type="entry name" value="efflux_EmrB"/>
    <property type="match status" value="1"/>
</dbReference>
<protein>
    <submittedName>
        <fullName evidence="9">DHA2 family efflux MFS transporter permease subunit</fullName>
    </submittedName>
</protein>
<sequence>MTSIPIPLTPRQRWSALILLCLGELMIVLDTTIVNVALPSIRADLGFTETSLVWVVNAYMLTFGGFLLLGGRLGDLYGQRRLFLLGIAGFTLASLACGLAQTQALLVAARALQGVGGAVVSAVALSLIMTLFSEPAERARAMGVYGFVCAGGGSVGVLLGGVLTSLLSWHWVFLVNLPVGAAIYLACRAMLPDTPGQAHGQALDVAGAATVTMALMLAVYAIVNGNQAGWTSARSLVLLASAAALLALFVWLQARVPAPLVPLALLRLRNLSLSSAIGVLWAAAMFAWFFLSALYLQRVLGYSPMQVGLAFLPANLIMATCSLGLSAWVVLRFGIRPTLGAGLLMAALGLAWFALAPVQGQFIPHVLPGMLLLGVGAGIALNPLLLAAMGEVNPEDSGLASGVVNTAFMMGGALGLAVLASLADARTGALLASGRTLADALHGGYRLAFAAAACAALVAAALGSFALRPAAAPPATLGGAPLAH</sequence>
<keyword evidence="6 7" id="KW-0472">Membrane</keyword>
<dbReference type="InterPro" id="IPR011701">
    <property type="entry name" value="MFS"/>
</dbReference>
<dbReference type="Pfam" id="PF07690">
    <property type="entry name" value="MFS_1"/>
    <property type="match status" value="1"/>
</dbReference>
<dbReference type="Proteomes" id="UP000266302">
    <property type="component" value="Unassembled WGS sequence"/>
</dbReference>
<dbReference type="PROSITE" id="PS50850">
    <property type="entry name" value="MFS"/>
    <property type="match status" value="1"/>
</dbReference>
<dbReference type="CDD" id="cd17321">
    <property type="entry name" value="MFS_MMR_MDR_like"/>
    <property type="match status" value="1"/>
</dbReference>
<feature type="transmembrane region" description="Helical" evidence="7">
    <location>
        <begin position="443"/>
        <end position="467"/>
    </location>
</feature>
<gene>
    <name evidence="9" type="ORF">D3F03_12600</name>
</gene>
<dbReference type="GO" id="GO:0022857">
    <property type="term" value="F:transmembrane transporter activity"/>
    <property type="evidence" value="ECO:0007669"/>
    <property type="project" value="InterPro"/>
</dbReference>
<evidence type="ECO:0000256" key="3">
    <source>
        <dbReference type="ARBA" id="ARBA00022475"/>
    </source>
</evidence>
<feature type="transmembrane region" description="Helical" evidence="7">
    <location>
        <begin position="169"/>
        <end position="191"/>
    </location>
</feature>